<accession>A0A2M8QE25</accession>
<evidence type="ECO:0000256" key="3">
    <source>
        <dbReference type="ARBA" id="ARBA00023186"/>
    </source>
</evidence>
<evidence type="ECO:0000313" key="8">
    <source>
        <dbReference type="Proteomes" id="UP000230790"/>
    </source>
</evidence>
<dbReference type="InterPro" id="IPR036627">
    <property type="entry name" value="CobW-likC_sf"/>
</dbReference>
<keyword evidence="2" id="KW-0378">Hydrolase</keyword>
<gene>
    <name evidence="7" type="ORF">CUN48_05350</name>
</gene>
<proteinExistence type="inferred from homology"/>
<dbReference type="AlphaFoldDB" id="A0A2M8QE25"/>
<dbReference type="SUPFAM" id="SSF52540">
    <property type="entry name" value="P-loop containing nucleoside triphosphate hydrolases"/>
    <property type="match status" value="1"/>
</dbReference>
<comment type="catalytic activity">
    <reaction evidence="5">
        <text>GTP + H2O = GDP + phosphate + H(+)</text>
        <dbReference type="Rhea" id="RHEA:19669"/>
        <dbReference type="ChEBI" id="CHEBI:15377"/>
        <dbReference type="ChEBI" id="CHEBI:15378"/>
        <dbReference type="ChEBI" id="CHEBI:37565"/>
        <dbReference type="ChEBI" id="CHEBI:43474"/>
        <dbReference type="ChEBI" id="CHEBI:58189"/>
    </reaction>
    <physiologicalReaction direction="left-to-right" evidence="5">
        <dbReference type="Rhea" id="RHEA:19670"/>
    </physiologicalReaction>
</comment>
<protein>
    <submittedName>
        <fullName evidence="7">Cobalamin biosynthesis protein P47K</fullName>
    </submittedName>
</protein>
<dbReference type="InterPro" id="IPR011629">
    <property type="entry name" value="CobW-like_C"/>
</dbReference>
<dbReference type="InterPro" id="IPR003495">
    <property type="entry name" value="CobW/HypB/UreG_nucleotide-bd"/>
</dbReference>
<dbReference type="EMBL" id="PGTN01000025">
    <property type="protein sequence ID" value="PJF48065.1"/>
    <property type="molecule type" value="Genomic_DNA"/>
</dbReference>
<evidence type="ECO:0000256" key="2">
    <source>
        <dbReference type="ARBA" id="ARBA00022801"/>
    </source>
</evidence>
<sequence length="367" mass="40983">MSKKLKPIPITILTGFLGAGKTTLLNRILKGDHGLRVAVLVNDFGAVNIDAELIVGVEGEDMVSLANGCICCTIRDDLVRAVLNLLEREPTPEYILIETSGVSDPYAVAQSFFLPALRPYVRVDSIITVVDAEQIRDLRDDHAMLAVDQVSAADIVVLNKVDLVTPDQLQQVKDWIYEVTPRARILETTYGQVPLELLLGVGEFAIEKLVRREQRDVHTHEVNTLHAEDEHGRDDDHHHDHTLVFNTWHYKTDEPLMYEALCDAVDALPTTIYRAKGIVYLKEAPDRKALMHVVGRRATLTIGEPWQTQKPRTQIVVIGSYGGVDGEALRKLFDACRVSAVEAAGDDKLQRALEWVRRNWPKSFSGG</sequence>
<dbReference type="Proteomes" id="UP000230790">
    <property type="component" value="Unassembled WGS sequence"/>
</dbReference>
<evidence type="ECO:0000313" key="7">
    <source>
        <dbReference type="EMBL" id="PJF48065.1"/>
    </source>
</evidence>
<evidence type="ECO:0000256" key="4">
    <source>
        <dbReference type="ARBA" id="ARBA00034320"/>
    </source>
</evidence>
<dbReference type="CDD" id="cd03112">
    <property type="entry name" value="CobW-like"/>
    <property type="match status" value="1"/>
</dbReference>
<keyword evidence="3" id="KW-0143">Chaperone</keyword>
<dbReference type="InterPro" id="IPR027417">
    <property type="entry name" value="P-loop_NTPase"/>
</dbReference>
<dbReference type="PANTHER" id="PTHR13748:SF59">
    <property type="entry name" value="COBW C-TERMINAL DOMAIN-CONTAINING PROTEIN"/>
    <property type="match status" value="1"/>
</dbReference>
<evidence type="ECO:0000256" key="1">
    <source>
        <dbReference type="ARBA" id="ARBA00022741"/>
    </source>
</evidence>
<evidence type="ECO:0000256" key="5">
    <source>
        <dbReference type="ARBA" id="ARBA00049117"/>
    </source>
</evidence>
<dbReference type="SMART" id="SM00833">
    <property type="entry name" value="CobW_C"/>
    <property type="match status" value="1"/>
</dbReference>
<dbReference type="Gene3D" id="3.40.50.300">
    <property type="entry name" value="P-loop containing nucleotide triphosphate hydrolases"/>
    <property type="match status" value="1"/>
</dbReference>
<dbReference type="GO" id="GO:0000166">
    <property type="term" value="F:nucleotide binding"/>
    <property type="evidence" value="ECO:0007669"/>
    <property type="project" value="UniProtKB-KW"/>
</dbReference>
<reference evidence="7 8" key="1">
    <citation type="submission" date="2017-11" db="EMBL/GenBank/DDBJ databases">
        <title>Evolution of Phototrophy in the Chloroflexi Phylum Driven by Horizontal Gene Transfer.</title>
        <authorList>
            <person name="Ward L.M."/>
            <person name="Hemp J."/>
            <person name="Shih P.M."/>
            <person name="Mcglynn S.E."/>
            <person name="Fischer W."/>
        </authorList>
    </citation>
    <scope>NUCLEOTIDE SEQUENCE [LARGE SCALE GENOMIC DNA]</scope>
    <source>
        <strain evidence="7">JP3_7</strain>
    </source>
</reference>
<dbReference type="Pfam" id="PF07683">
    <property type="entry name" value="CobW_C"/>
    <property type="match status" value="1"/>
</dbReference>
<keyword evidence="1" id="KW-0547">Nucleotide-binding</keyword>
<dbReference type="InterPro" id="IPR051316">
    <property type="entry name" value="Zinc-reg_GTPase_activator"/>
</dbReference>
<evidence type="ECO:0000259" key="6">
    <source>
        <dbReference type="SMART" id="SM00833"/>
    </source>
</evidence>
<dbReference type="Pfam" id="PF02492">
    <property type="entry name" value="cobW"/>
    <property type="match status" value="1"/>
</dbReference>
<dbReference type="Gene3D" id="3.30.1220.10">
    <property type="entry name" value="CobW-like, C-terminal domain"/>
    <property type="match status" value="1"/>
</dbReference>
<dbReference type="SUPFAM" id="SSF90002">
    <property type="entry name" value="Hypothetical protein YjiA, C-terminal domain"/>
    <property type="match status" value="1"/>
</dbReference>
<organism evidence="7 8">
    <name type="scientific">Candidatus Thermofonsia Clade 3 bacterium</name>
    <dbReference type="NCBI Taxonomy" id="2364212"/>
    <lineage>
        <taxon>Bacteria</taxon>
        <taxon>Bacillati</taxon>
        <taxon>Chloroflexota</taxon>
        <taxon>Candidatus Thermofontia</taxon>
        <taxon>Candidatus Thermofonsia Clade 3</taxon>
    </lineage>
</organism>
<dbReference type="GO" id="GO:0016787">
    <property type="term" value="F:hydrolase activity"/>
    <property type="evidence" value="ECO:0007669"/>
    <property type="project" value="UniProtKB-KW"/>
</dbReference>
<feature type="domain" description="CobW C-terminal" evidence="6">
    <location>
        <begin position="245"/>
        <end position="337"/>
    </location>
</feature>
<comment type="caution">
    <text evidence="7">The sequence shown here is derived from an EMBL/GenBank/DDBJ whole genome shotgun (WGS) entry which is preliminary data.</text>
</comment>
<comment type="similarity">
    <text evidence="4">Belongs to the SIMIBI class G3E GTPase family. ZNG1 subfamily.</text>
</comment>
<name>A0A2M8QE25_9CHLR</name>
<dbReference type="PANTHER" id="PTHR13748">
    <property type="entry name" value="COBW-RELATED"/>
    <property type="match status" value="1"/>
</dbReference>